<organism evidence="11 12">
    <name type="scientific">Sesamum angolense</name>
    <dbReference type="NCBI Taxonomy" id="2727404"/>
    <lineage>
        <taxon>Eukaryota</taxon>
        <taxon>Viridiplantae</taxon>
        <taxon>Streptophyta</taxon>
        <taxon>Embryophyta</taxon>
        <taxon>Tracheophyta</taxon>
        <taxon>Spermatophyta</taxon>
        <taxon>Magnoliopsida</taxon>
        <taxon>eudicotyledons</taxon>
        <taxon>Gunneridae</taxon>
        <taxon>Pentapetalae</taxon>
        <taxon>asterids</taxon>
        <taxon>lamiids</taxon>
        <taxon>Lamiales</taxon>
        <taxon>Pedaliaceae</taxon>
        <taxon>Sesamum</taxon>
    </lineage>
</organism>
<dbReference type="Pfam" id="PF04983">
    <property type="entry name" value="RNA_pol_Rpb1_3"/>
    <property type="match status" value="1"/>
</dbReference>
<keyword evidence="7" id="KW-0804">Transcription</keyword>
<dbReference type="GO" id="GO:0046872">
    <property type="term" value="F:metal ion binding"/>
    <property type="evidence" value="ECO:0007669"/>
    <property type="project" value="UniProtKB-KW"/>
</dbReference>
<sequence length="1541" mass="172518">MPMKTWNLCPCRAIVAGSFGFKSFEFVALAFDALFGGGLYFVAGFFVCLEGQENGAIAIIQESLIYFLLLVLRWHGKILRAMDNDLHIVQQVRSARLKGIHLNILSDEDAGKISAMVINTVNEVSDAAFGLPTSNASECLTCGARSSKDCEGHFGLINFPFTILNPYFMSEVAQILNKICPGCKSVRHSKVKGRPKDGYPKMKFKVSSKDVFAKTAIIAEVNETLLNKNSDRGLALDYWDVIPKDSAQEFSGLPSNKRVLLPAQVYSILKHVCPKVLEALLKRKNSIFLNSLLVTPNSHRVREFGQRITVIRSEKLSSLERIYEKQSANDSASSASGLKNIKELLLGKRTDHSFRMVVVGDPRIKVDEIGLPFQIAENVLISDHINLWNWDRLEPCCDFMLYRRGYFSVLRNGQRICIWSKDMLRTGDSICRPLIDGDVVLINRPPSIHQHSLIALSVRILPIKSVVSINPLVCSPLRGDFDGDCLHGYVPQSVTSRVELNELVSLNKQLHNGQNGQNLLSLSQDSLTAAYLFLEDGVLLNKPEMQQLQMFSSFMPIFPAIIKSTSGAAWTGKQLFGLLLPPDFEFAYASNDVCIRQGELVSSSHGSAWLRDSCDNLFQCLLRHCRDNALDFLHAAQEVLCEWLSRRGLSVSLSDLYLSSDSQSRKNILDEIYYGLLQAEKLSDISLLMVDCNQDFLVESSEEHENMESFLKEHMSIGQQTKAELFQASISASKSVFRDMQNLVYKYSDKNNSFIAMLKAGSKGNLQKLVQHSMCLGLQHSLAPLSFSVPRYLSCASWNNQKNNFTVHKLHNSHETTDSYIPCSIVANSYLAGLNPLESFVLSLTTRDSSFSGHADVSGTLTRRLMFFMRDLIIGYDGTVRSCYGNQVVQFDYCTEDTSATHSDALMAGHPVGSLAACAISEAAYSALDQPVSALEPSPLLALKDQNIDLLSCGPQIVFLEQIDDWLKTRFTSKVLECGVKRSTGCKSASLFLSTRLRRWANGLEYGALEVKDHLESVFFSDIVSEVRIWPTNNNTNISPWACIFHINKEVAKKRRIKLKSVIRALSMNNGCTGLKFKITLPKLQITSQVSSEADINKTSRNIIYISAALTESLKEFSDLDILRDMVIPVLLRTVIKGFPEFKKVDILWKDEANHKRFPKRPSGELFLRVVMSEYCDRTKFWSILKDKCLRIRNIIDWERSHPDDVHDYSEAYGIDTAWQCFVNSLHSAISDTGKTILPEHLVVTANCLSTTGEFLPLNAKGLSHQRKEANIQAPFSQACFLNPSDCLVKAAKTGQVDALQGSLEALSWGQTPSIGTGCQFDIMYNGKGHEPEKPTDVYTLLSNHVKCAKPNDVAKHLSVRPNGLFPNIKQRQTLVKRMVSQHFSVVGIQKISQRLKRMLKEYPMNSQLNGEDKSTAMRALQFHPRWEEKIGTGVMDIKVGRHPDHKESCFVLVRTDGTEEDFSYNKCIHNALQIVAPEKAKAYQSRKENLNRNPEVEPKLLFAASTKVSSPGVWPRRFSGSSNGKAFKGYPFSCCIVHCL</sequence>
<proteinExistence type="predicted"/>
<evidence type="ECO:0000256" key="4">
    <source>
        <dbReference type="ARBA" id="ARBA00022695"/>
    </source>
</evidence>
<protein>
    <recommendedName>
        <fullName evidence="1">DNA-directed RNA polymerase</fullName>
        <ecNumber evidence="1">2.7.7.6</ecNumber>
    </recommendedName>
</protein>
<evidence type="ECO:0000256" key="2">
    <source>
        <dbReference type="ARBA" id="ARBA00022478"/>
    </source>
</evidence>
<dbReference type="EMBL" id="JACGWL010000013">
    <property type="protein sequence ID" value="KAK4389354.1"/>
    <property type="molecule type" value="Genomic_DNA"/>
</dbReference>
<keyword evidence="9" id="KW-0812">Transmembrane</keyword>
<evidence type="ECO:0000313" key="11">
    <source>
        <dbReference type="EMBL" id="KAK4389354.1"/>
    </source>
</evidence>
<keyword evidence="4" id="KW-0548">Nucleotidyltransferase</keyword>
<keyword evidence="6" id="KW-0862">Zinc</keyword>
<evidence type="ECO:0000256" key="8">
    <source>
        <dbReference type="ARBA" id="ARBA00048552"/>
    </source>
</evidence>
<dbReference type="SUPFAM" id="SSF64484">
    <property type="entry name" value="beta and beta-prime subunits of DNA dependent RNA-polymerase"/>
    <property type="match status" value="1"/>
</dbReference>
<dbReference type="GO" id="GO:0003677">
    <property type="term" value="F:DNA binding"/>
    <property type="evidence" value="ECO:0007669"/>
    <property type="project" value="InterPro"/>
</dbReference>
<dbReference type="GO" id="GO:0000428">
    <property type="term" value="C:DNA-directed RNA polymerase complex"/>
    <property type="evidence" value="ECO:0007669"/>
    <property type="project" value="UniProtKB-KW"/>
</dbReference>
<evidence type="ECO:0000256" key="5">
    <source>
        <dbReference type="ARBA" id="ARBA00022723"/>
    </source>
</evidence>
<evidence type="ECO:0000313" key="12">
    <source>
        <dbReference type="Proteomes" id="UP001289374"/>
    </source>
</evidence>
<keyword evidence="12" id="KW-1185">Reference proteome</keyword>
<dbReference type="GO" id="GO:0006351">
    <property type="term" value="P:DNA-templated transcription"/>
    <property type="evidence" value="ECO:0007669"/>
    <property type="project" value="InterPro"/>
</dbReference>
<dbReference type="Proteomes" id="UP001289374">
    <property type="component" value="Unassembled WGS sequence"/>
</dbReference>
<feature type="transmembrane region" description="Helical" evidence="9">
    <location>
        <begin position="26"/>
        <end position="49"/>
    </location>
</feature>
<dbReference type="InterPro" id="IPR007066">
    <property type="entry name" value="RNA_pol_Rpb1_3"/>
</dbReference>
<dbReference type="PANTHER" id="PTHR19376:SF36">
    <property type="entry name" value="DNA-DIRECTED RNA POLYMERASE IV SUBUNIT 1"/>
    <property type="match status" value="1"/>
</dbReference>
<feature type="domain" description="RNA polymerase N-terminal" evidence="10">
    <location>
        <begin position="285"/>
        <end position="534"/>
    </location>
</feature>
<dbReference type="InterPro" id="IPR000722">
    <property type="entry name" value="RNA_pol_asu"/>
</dbReference>
<dbReference type="EC" id="2.7.7.6" evidence="1"/>
<accession>A0AAE1W9W1</accession>
<dbReference type="InterPro" id="IPR007083">
    <property type="entry name" value="RNA_pol_Rpb1_4"/>
</dbReference>
<dbReference type="Gene3D" id="4.10.860.120">
    <property type="entry name" value="RNA polymerase II, clamp domain"/>
    <property type="match status" value="1"/>
</dbReference>
<keyword evidence="5" id="KW-0479">Metal-binding</keyword>
<dbReference type="Pfam" id="PF00623">
    <property type="entry name" value="RNA_pol_Rpb1_2"/>
    <property type="match status" value="1"/>
</dbReference>
<dbReference type="InterPro" id="IPR042102">
    <property type="entry name" value="RNA_pol_Rpb1_3_sf"/>
</dbReference>
<keyword evidence="9" id="KW-0472">Membrane</keyword>
<comment type="catalytic activity">
    <reaction evidence="8">
        <text>RNA(n) + a ribonucleoside 5'-triphosphate = RNA(n+1) + diphosphate</text>
        <dbReference type="Rhea" id="RHEA:21248"/>
        <dbReference type="Rhea" id="RHEA-COMP:14527"/>
        <dbReference type="Rhea" id="RHEA-COMP:17342"/>
        <dbReference type="ChEBI" id="CHEBI:33019"/>
        <dbReference type="ChEBI" id="CHEBI:61557"/>
        <dbReference type="ChEBI" id="CHEBI:140395"/>
        <dbReference type="EC" id="2.7.7.6"/>
    </reaction>
</comment>
<evidence type="ECO:0000256" key="1">
    <source>
        <dbReference type="ARBA" id="ARBA00012418"/>
    </source>
</evidence>
<evidence type="ECO:0000256" key="6">
    <source>
        <dbReference type="ARBA" id="ARBA00022833"/>
    </source>
</evidence>
<name>A0AAE1W9W1_9LAMI</name>
<keyword evidence="9" id="KW-1133">Transmembrane helix</keyword>
<dbReference type="Pfam" id="PF11523">
    <property type="entry name" value="DUF3223"/>
    <property type="match status" value="1"/>
</dbReference>
<keyword evidence="3" id="KW-0808">Transferase</keyword>
<dbReference type="InterPro" id="IPR045867">
    <property type="entry name" value="DNA-dir_RpoC_beta_prime"/>
</dbReference>
<feature type="transmembrane region" description="Helical" evidence="9">
    <location>
        <begin position="56"/>
        <end position="74"/>
    </location>
</feature>
<dbReference type="InterPro" id="IPR038120">
    <property type="entry name" value="Rpb1_funnel_sf"/>
</dbReference>
<dbReference type="InterPro" id="IPR044893">
    <property type="entry name" value="RNA_pol_Rpb1_clamp_domain"/>
</dbReference>
<reference evidence="11" key="2">
    <citation type="journal article" date="2024" name="Plant">
        <title>Genomic evolution and insights into agronomic trait innovations of Sesamum species.</title>
        <authorList>
            <person name="Miao H."/>
            <person name="Wang L."/>
            <person name="Qu L."/>
            <person name="Liu H."/>
            <person name="Sun Y."/>
            <person name="Le M."/>
            <person name="Wang Q."/>
            <person name="Wei S."/>
            <person name="Zheng Y."/>
            <person name="Lin W."/>
            <person name="Duan Y."/>
            <person name="Cao H."/>
            <person name="Xiong S."/>
            <person name="Wang X."/>
            <person name="Wei L."/>
            <person name="Li C."/>
            <person name="Ma Q."/>
            <person name="Ju M."/>
            <person name="Zhao R."/>
            <person name="Li G."/>
            <person name="Mu C."/>
            <person name="Tian Q."/>
            <person name="Mei H."/>
            <person name="Zhang T."/>
            <person name="Gao T."/>
            <person name="Zhang H."/>
        </authorList>
    </citation>
    <scope>NUCLEOTIDE SEQUENCE</scope>
    <source>
        <strain evidence="11">K16</strain>
    </source>
</reference>
<dbReference type="FunFam" id="1.10.274.100:FF:000010">
    <property type="entry name" value="DNA-directed RNA polymerase subunit"/>
    <property type="match status" value="1"/>
</dbReference>
<dbReference type="CDD" id="cd10506">
    <property type="entry name" value="RNAP_IV_RPD1_N"/>
    <property type="match status" value="1"/>
</dbReference>
<dbReference type="Gene3D" id="3.30.1490.180">
    <property type="entry name" value="RNA polymerase ii"/>
    <property type="match status" value="1"/>
</dbReference>
<evidence type="ECO:0000259" key="10">
    <source>
        <dbReference type="SMART" id="SM00663"/>
    </source>
</evidence>
<dbReference type="Gene3D" id="1.10.132.30">
    <property type="match status" value="1"/>
</dbReference>
<keyword evidence="2 11" id="KW-0240">DNA-directed RNA polymerase</keyword>
<dbReference type="Gene3D" id="2.40.40.20">
    <property type="match status" value="1"/>
</dbReference>
<evidence type="ECO:0000256" key="7">
    <source>
        <dbReference type="ARBA" id="ARBA00023163"/>
    </source>
</evidence>
<dbReference type="InterPro" id="IPR040403">
    <property type="entry name" value="NRPD1_N"/>
</dbReference>
<dbReference type="InterPro" id="IPR006592">
    <property type="entry name" value="RNA_pol_N"/>
</dbReference>
<dbReference type="Pfam" id="PF05000">
    <property type="entry name" value="RNA_pol_Rpb1_4"/>
    <property type="match status" value="1"/>
</dbReference>
<dbReference type="PANTHER" id="PTHR19376">
    <property type="entry name" value="DNA-DIRECTED RNA POLYMERASE"/>
    <property type="match status" value="1"/>
</dbReference>
<gene>
    <name evidence="11" type="ORF">Sango_2272400</name>
</gene>
<dbReference type="Gene3D" id="1.10.274.100">
    <property type="entry name" value="RNA polymerase Rpb1, domain 3"/>
    <property type="match status" value="1"/>
</dbReference>
<evidence type="ECO:0000256" key="9">
    <source>
        <dbReference type="SAM" id="Phobius"/>
    </source>
</evidence>
<reference evidence="11" key="1">
    <citation type="submission" date="2020-06" db="EMBL/GenBank/DDBJ databases">
        <authorList>
            <person name="Li T."/>
            <person name="Hu X."/>
            <person name="Zhang T."/>
            <person name="Song X."/>
            <person name="Zhang H."/>
            <person name="Dai N."/>
            <person name="Sheng W."/>
            <person name="Hou X."/>
            <person name="Wei L."/>
        </authorList>
    </citation>
    <scope>NUCLEOTIDE SEQUENCE</scope>
    <source>
        <strain evidence="11">K16</strain>
        <tissue evidence="11">Leaf</tissue>
    </source>
</reference>
<dbReference type="Gene3D" id="3.10.450.40">
    <property type="match status" value="1"/>
</dbReference>
<evidence type="ECO:0000256" key="3">
    <source>
        <dbReference type="ARBA" id="ARBA00022679"/>
    </source>
</evidence>
<comment type="caution">
    <text evidence="11">The sequence shown here is derived from an EMBL/GenBank/DDBJ whole genome shotgun (WGS) entry which is preliminary data.</text>
</comment>
<dbReference type="SMART" id="SM00663">
    <property type="entry name" value="RPOLA_N"/>
    <property type="match status" value="1"/>
</dbReference>
<dbReference type="GO" id="GO:0003899">
    <property type="term" value="F:DNA-directed RNA polymerase activity"/>
    <property type="evidence" value="ECO:0007669"/>
    <property type="project" value="UniProtKB-EC"/>
</dbReference>